<reference evidence="2 3" key="1">
    <citation type="submission" date="2020-07" db="EMBL/GenBank/DDBJ databases">
        <title>Sequencing the genomes of 1000 actinobacteria strains.</title>
        <authorList>
            <person name="Klenk H.-P."/>
        </authorList>
    </citation>
    <scope>NUCLEOTIDE SEQUENCE [LARGE SCALE GENOMIC DNA]</scope>
    <source>
        <strain evidence="2 3">DSM 17380</strain>
    </source>
</reference>
<dbReference type="RefSeq" id="WP_185987581.1">
    <property type="nucleotide sequence ID" value="NZ_BAAALZ010000001.1"/>
</dbReference>
<evidence type="ECO:0000313" key="3">
    <source>
        <dbReference type="Proteomes" id="UP000586095"/>
    </source>
</evidence>
<dbReference type="InterPro" id="IPR017208">
    <property type="entry name" value="UCP037442_abhydr"/>
</dbReference>
<name>A0A852R4R7_9MICO</name>
<keyword evidence="3" id="KW-1185">Reference proteome</keyword>
<proteinExistence type="predicted"/>
<gene>
    <name evidence="2" type="ORF">BJ960_002560</name>
</gene>
<dbReference type="InterPro" id="IPR029058">
    <property type="entry name" value="AB_hydrolase_fold"/>
</dbReference>
<evidence type="ECO:0000313" key="2">
    <source>
        <dbReference type="EMBL" id="NYD27757.1"/>
    </source>
</evidence>
<dbReference type="AlphaFoldDB" id="A0A852R4R7"/>
<evidence type="ECO:0000259" key="1">
    <source>
        <dbReference type="Pfam" id="PF00561"/>
    </source>
</evidence>
<sequence length="303" mass="32517">MTGSAPASRQAAGGAPGDDVTITCADGFVLSARAFAPAPETDLGMTAVITTATGAKASYYWRYGAFLAGRGFRAIVADYRGVGRSAPAGGTRALRRMRTRWHEWGTLDIDAVIDWAQRDGPDRTIVGVGHSFGGLGICVAPRAASVTRLLTVGAQHAHWRDYAAGHPRTLLRWHVAMPAIASVAGYFPGKRLGWLEDIPRGVAFDWARGRSDFADTIGPGGAAVMERVAALKFDVLAVAATDDPFATEPATERFLSYLSSARVSRRELVPADLGVSEIGHLGVFHERFREPLWGRSADWLAQR</sequence>
<dbReference type="GO" id="GO:0016787">
    <property type="term" value="F:hydrolase activity"/>
    <property type="evidence" value="ECO:0007669"/>
    <property type="project" value="UniProtKB-KW"/>
</dbReference>
<dbReference type="EMBL" id="JACCBD010000001">
    <property type="protein sequence ID" value="NYD27757.1"/>
    <property type="molecule type" value="Genomic_DNA"/>
</dbReference>
<dbReference type="Pfam" id="PF00561">
    <property type="entry name" value="Abhydrolase_1"/>
    <property type="match status" value="1"/>
</dbReference>
<keyword evidence="2" id="KW-0378">Hydrolase</keyword>
<comment type="caution">
    <text evidence="2">The sequence shown here is derived from an EMBL/GenBank/DDBJ whole genome shotgun (WGS) entry which is preliminary data.</text>
</comment>
<dbReference type="Proteomes" id="UP000586095">
    <property type="component" value="Unassembled WGS sequence"/>
</dbReference>
<accession>A0A852R4R7</accession>
<feature type="domain" description="AB hydrolase-1" evidence="1">
    <location>
        <begin position="55"/>
        <end position="154"/>
    </location>
</feature>
<protein>
    <submittedName>
        <fullName evidence="2">Putative alpha/beta hydrolase</fullName>
    </submittedName>
</protein>
<dbReference type="PIRSF" id="PIRSF037442">
    <property type="entry name" value="UCP037442_abhydr"/>
    <property type="match status" value="1"/>
</dbReference>
<dbReference type="SUPFAM" id="SSF53474">
    <property type="entry name" value="alpha/beta-Hydrolases"/>
    <property type="match status" value="1"/>
</dbReference>
<organism evidence="2 3">
    <name type="scientific">Leucobacter aridicollis</name>
    <dbReference type="NCBI Taxonomy" id="283878"/>
    <lineage>
        <taxon>Bacteria</taxon>
        <taxon>Bacillati</taxon>
        <taxon>Actinomycetota</taxon>
        <taxon>Actinomycetes</taxon>
        <taxon>Micrococcales</taxon>
        <taxon>Microbacteriaceae</taxon>
        <taxon>Leucobacter</taxon>
    </lineage>
</organism>
<dbReference type="Gene3D" id="3.40.50.1820">
    <property type="entry name" value="alpha/beta hydrolase"/>
    <property type="match status" value="1"/>
</dbReference>
<dbReference type="InterPro" id="IPR000073">
    <property type="entry name" value="AB_hydrolase_1"/>
</dbReference>